<gene>
    <name evidence="1" type="ordered locus">Cyan7822_3950</name>
</gene>
<dbReference type="GO" id="GO:0006355">
    <property type="term" value="P:regulation of DNA-templated transcription"/>
    <property type="evidence" value="ECO:0007669"/>
    <property type="project" value="InterPro"/>
</dbReference>
<reference evidence="2" key="1">
    <citation type="journal article" date="2011" name="MBio">
        <title>Novel metabolic attributes of the genus Cyanothece, comprising a group of unicellular nitrogen-fixing Cyanobacteria.</title>
        <authorList>
            <person name="Bandyopadhyay A."/>
            <person name="Elvitigala T."/>
            <person name="Welsh E."/>
            <person name="Stockel J."/>
            <person name="Liberton M."/>
            <person name="Min H."/>
            <person name="Sherman L.A."/>
            <person name="Pakrasi H.B."/>
        </authorList>
    </citation>
    <scope>NUCLEOTIDE SEQUENCE [LARGE SCALE GENOMIC DNA]</scope>
    <source>
        <strain evidence="2">PCC 7822</strain>
    </source>
</reference>
<sequence length="65" mass="7501">MSNLTIQIPDEKLDQLEELARAQGLTLEQLLIAKIDDWLTENPPDFNQAVNYVLTKNTELYKRLA</sequence>
<evidence type="ECO:0000313" key="2">
    <source>
        <dbReference type="Proteomes" id="UP000008206"/>
    </source>
</evidence>
<dbReference type="OrthoDB" id="490626at2"/>
<protein>
    <submittedName>
        <fullName evidence="1">Uncharacterized protein</fullName>
    </submittedName>
</protein>
<dbReference type="HOGENOM" id="CLU_197526_0_0_3"/>
<dbReference type="STRING" id="497965.Cyan7822_3950"/>
<dbReference type="AlphaFoldDB" id="E0UKB7"/>
<dbReference type="SUPFAM" id="SSF47598">
    <property type="entry name" value="Ribbon-helix-helix"/>
    <property type="match status" value="1"/>
</dbReference>
<name>E0UKB7_GLOV7</name>
<dbReference type="EMBL" id="CP002198">
    <property type="protein sequence ID" value="ADN15879.1"/>
    <property type="molecule type" value="Genomic_DNA"/>
</dbReference>
<accession>E0UKB7</accession>
<evidence type="ECO:0000313" key="1">
    <source>
        <dbReference type="EMBL" id="ADN15879.1"/>
    </source>
</evidence>
<proteinExistence type="predicted"/>
<dbReference type="Proteomes" id="UP000008206">
    <property type="component" value="Chromosome"/>
</dbReference>
<dbReference type="RefSeq" id="WP_013323947.1">
    <property type="nucleotide sequence ID" value="NC_014501.1"/>
</dbReference>
<dbReference type="KEGG" id="cyj:Cyan7822_3950"/>
<keyword evidence="2" id="KW-1185">Reference proteome</keyword>
<organism evidence="1 2">
    <name type="scientific">Gloeothece verrucosa (strain PCC 7822)</name>
    <name type="common">Cyanothece sp. (strain PCC 7822)</name>
    <dbReference type="NCBI Taxonomy" id="497965"/>
    <lineage>
        <taxon>Bacteria</taxon>
        <taxon>Bacillati</taxon>
        <taxon>Cyanobacteriota</taxon>
        <taxon>Cyanophyceae</taxon>
        <taxon>Oscillatoriophycideae</taxon>
        <taxon>Chroococcales</taxon>
        <taxon>Aphanothecaceae</taxon>
        <taxon>Gloeothece</taxon>
        <taxon>Gloeothece verrucosa</taxon>
    </lineage>
</organism>
<dbReference type="InterPro" id="IPR010985">
    <property type="entry name" value="Ribbon_hlx_hlx"/>
</dbReference>
<dbReference type="eggNOG" id="ENOG5033GS9">
    <property type="taxonomic scope" value="Bacteria"/>
</dbReference>